<name>A0A926N841_9BACI</name>
<keyword evidence="2" id="KW-1185">Reference proteome</keyword>
<gene>
    <name evidence="1" type="ORF">IC621_02790</name>
</gene>
<dbReference type="RefSeq" id="WP_191155495.1">
    <property type="nucleotide sequence ID" value="NZ_JACXAI010000002.1"/>
</dbReference>
<dbReference type="EMBL" id="JACXAI010000002">
    <property type="protein sequence ID" value="MBD1379147.1"/>
    <property type="molecule type" value="Genomic_DNA"/>
</dbReference>
<evidence type="ECO:0000313" key="2">
    <source>
        <dbReference type="Proteomes" id="UP000626844"/>
    </source>
</evidence>
<dbReference type="AlphaFoldDB" id="A0A926N841"/>
<reference evidence="1" key="1">
    <citation type="submission" date="2020-09" db="EMBL/GenBank/DDBJ databases">
        <title>A novel bacterium of genus Bacillus, isolated from South China Sea.</title>
        <authorList>
            <person name="Huang H."/>
            <person name="Mo K."/>
            <person name="Hu Y."/>
        </authorList>
    </citation>
    <scope>NUCLEOTIDE SEQUENCE</scope>
    <source>
        <strain evidence="1">IB182487</strain>
    </source>
</reference>
<dbReference type="Proteomes" id="UP000626844">
    <property type="component" value="Unassembled WGS sequence"/>
</dbReference>
<protein>
    <submittedName>
        <fullName evidence="1">Uncharacterized protein</fullName>
    </submittedName>
</protein>
<evidence type="ECO:0000313" key="1">
    <source>
        <dbReference type="EMBL" id="MBD1379147.1"/>
    </source>
</evidence>
<organism evidence="1 2">
    <name type="scientific">Metabacillus arenae</name>
    <dbReference type="NCBI Taxonomy" id="2771434"/>
    <lineage>
        <taxon>Bacteria</taxon>
        <taxon>Bacillati</taxon>
        <taxon>Bacillota</taxon>
        <taxon>Bacilli</taxon>
        <taxon>Bacillales</taxon>
        <taxon>Bacillaceae</taxon>
        <taxon>Metabacillus</taxon>
    </lineage>
</organism>
<sequence length="58" mass="6639">MFSIVIRFKDKNWIDLDGVPDTILIEALNIWSSAKEESIKINGMTFDVAQIRDIVISK</sequence>
<proteinExistence type="predicted"/>
<accession>A0A926N841</accession>
<comment type="caution">
    <text evidence="1">The sequence shown here is derived from an EMBL/GenBank/DDBJ whole genome shotgun (WGS) entry which is preliminary data.</text>
</comment>